<accession>T2PJ28</accession>
<dbReference type="AlphaFoldDB" id="T2PJ28"/>
<proteinExistence type="predicted"/>
<name>T2PJ28_9BIFI</name>
<sequence>MQQKGYHYRGYDSDYNNIDEACFGKKVFLTIVNIKVGFLPQKKLSFQRNAQQIG</sequence>
<dbReference type="EMBL" id="ATJN01000096">
    <property type="protein sequence ID" value="EPI50653.1"/>
    <property type="molecule type" value="Genomic_DNA"/>
</dbReference>
<evidence type="ECO:0000313" key="2">
    <source>
        <dbReference type="Proteomes" id="UP000015779"/>
    </source>
</evidence>
<dbReference type="HOGENOM" id="CLU_3043791_0_0_11"/>
<comment type="caution">
    <text evidence="1">The sequence shown here is derived from an EMBL/GenBank/DDBJ whole genome shotgun (WGS) entry which is preliminary data.</text>
</comment>
<gene>
    <name evidence="1" type="ORF">HMPREF1577_01240</name>
</gene>
<evidence type="ECO:0000313" key="1">
    <source>
        <dbReference type="EMBL" id="EPI50653.1"/>
    </source>
</evidence>
<organism evidence="1 2">
    <name type="scientific">Gardnerella pickettii JCP8017A</name>
    <dbReference type="NCBI Taxonomy" id="1261062"/>
    <lineage>
        <taxon>Bacteria</taxon>
        <taxon>Bacillati</taxon>
        <taxon>Actinomycetota</taxon>
        <taxon>Actinomycetes</taxon>
        <taxon>Bifidobacteriales</taxon>
        <taxon>Bifidobacteriaceae</taxon>
        <taxon>Gardnerella</taxon>
        <taxon>Gardnerella pickettii</taxon>
    </lineage>
</organism>
<dbReference type="Proteomes" id="UP000015779">
    <property type="component" value="Unassembled WGS sequence"/>
</dbReference>
<protein>
    <submittedName>
        <fullName evidence="1">Uncharacterized protein</fullName>
    </submittedName>
</protein>
<reference evidence="1 2" key="1">
    <citation type="submission" date="2013-06" db="EMBL/GenBank/DDBJ databases">
        <authorList>
            <person name="Weinstock G."/>
            <person name="Sodergren E."/>
            <person name="Lobos E.A."/>
            <person name="Fulton L."/>
            <person name="Fulton R."/>
            <person name="Courtney L."/>
            <person name="Fronick C."/>
            <person name="O'Laughlin M."/>
            <person name="Godfrey J."/>
            <person name="Wilson R.M."/>
            <person name="Miner T."/>
            <person name="Farmer C."/>
            <person name="Delehaunty K."/>
            <person name="Cordes M."/>
            <person name="Minx P."/>
            <person name="Tomlinson C."/>
            <person name="Chen J."/>
            <person name="Wollam A."/>
            <person name="Pepin K.H."/>
            <person name="Bhonagiri V."/>
            <person name="Zhang X."/>
            <person name="Warren W."/>
            <person name="Mitreva M."/>
            <person name="Mardis E.R."/>
            <person name="Wilson R.K."/>
        </authorList>
    </citation>
    <scope>NUCLEOTIDE SEQUENCE [LARGE SCALE GENOMIC DNA]</scope>
    <source>
        <strain evidence="1 2">JCP8017A</strain>
    </source>
</reference>